<dbReference type="Proteomes" id="UP001157006">
    <property type="component" value="Chromosome 2"/>
</dbReference>
<sequence>MIGKKKRMNAYVNEKDIEEKSHEQDVVVIKSYGVHMMGIMIRGKFDGYSRGVSSISKPKIKVFNNPPSENVINVTQNVELPSTETSHENPMHDAPTHSEPKEVGENVNEDVNDNVNKDVTGDLNEDEFVREDVSNDDNQVMDDDIVDEVLVVRKTKKVCEKEVLLSYLVGTNNKINKTIADKKKVVVDKKNKNTEKKKMKIVEKEKNNSDKDKFVKRKNIVPSIT</sequence>
<gene>
    <name evidence="2" type="ORF">VFH_II211800</name>
</gene>
<feature type="region of interest" description="Disordered" evidence="1">
    <location>
        <begin position="82"/>
        <end position="109"/>
    </location>
</feature>
<proteinExistence type="predicted"/>
<reference evidence="2 3" key="1">
    <citation type="submission" date="2023-01" db="EMBL/GenBank/DDBJ databases">
        <authorList>
            <person name="Kreplak J."/>
        </authorList>
    </citation>
    <scope>NUCLEOTIDE SEQUENCE [LARGE SCALE GENOMIC DNA]</scope>
</reference>
<feature type="compositionally biased region" description="Basic and acidic residues" evidence="1">
    <location>
        <begin position="85"/>
        <end position="104"/>
    </location>
</feature>
<accession>A0AAV0ZQP8</accession>
<organism evidence="2 3">
    <name type="scientific">Vicia faba</name>
    <name type="common">Broad bean</name>
    <name type="synonym">Faba vulgaris</name>
    <dbReference type="NCBI Taxonomy" id="3906"/>
    <lineage>
        <taxon>Eukaryota</taxon>
        <taxon>Viridiplantae</taxon>
        <taxon>Streptophyta</taxon>
        <taxon>Embryophyta</taxon>
        <taxon>Tracheophyta</taxon>
        <taxon>Spermatophyta</taxon>
        <taxon>Magnoliopsida</taxon>
        <taxon>eudicotyledons</taxon>
        <taxon>Gunneridae</taxon>
        <taxon>Pentapetalae</taxon>
        <taxon>rosids</taxon>
        <taxon>fabids</taxon>
        <taxon>Fabales</taxon>
        <taxon>Fabaceae</taxon>
        <taxon>Papilionoideae</taxon>
        <taxon>50 kb inversion clade</taxon>
        <taxon>NPAAA clade</taxon>
        <taxon>Hologalegina</taxon>
        <taxon>IRL clade</taxon>
        <taxon>Fabeae</taxon>
        <taxon>Vicia</taxon>
    </lineage>
</organism>
<dbReference type="AlphaFoldDB" id="A0AAV0ZQP8"/>
<evidence type="ECO:0000313" key="3">
    <source>
        <dbReference type="Proteomes" id="UP001157006"/>
    </source>
</evidence>
<name>A0AAV0ZQP8_VICFA</name>
<dbReference type="EMBL" id="OX451737">
    <property type="protein sequence ID" value="CAI8600226.1"/>
    <property type="molecule type" value="Genomic_DNA"/>
</dbReference>
<evidence type="ECO:0000256" key="1">
    <source>
        <dbReference type="SAM" id="MobiDB-lite"/>
    </source>
</evidence>
<keyword evidence="3" id="KW-1185">Reference proteome</keyword>
<evidence type="ECO:0000313" key="2">
    <source>
        <dbReference type="EMBL" id="CAI8600226.1"/>
    </source>
</evidence>
<protein>
    <submittedName>
        <fullName evidence="2">Uncharacterized protein</fullName>
    </submittedName>
</protein>